<feature type="active site" evidence="13">
    <location>
        <position position="403"/>
    </location>
</feature>
<dbReference type="InterPro" id="IPR034804">
    <property type="entry name" value="SQR/QFR_C/D"/>
</dbReference>
<evidence type="ECO:0000256" key="11">
    <source>
        <dbReference type="ARBA" id="ARBA00023136"/>
    </source>
</evidence>
<keyword evidence="12" id="KW-0325">Glycoprotein</keyword>
<feature type="chain" id="PRO_5012537400" description="alpha-1,2-Mannosidase" evidence="18">
    <location>
        <begin position="19"/>
        <end position="991"/>
    </location>
</feature>
<dbReference type="Pfam" id="PF01532">
    <property type="entry name" value="Glyco_hydro_47"/>
    <property type="match status" value="1"/>
</dbReference>
<proteinExistence type="inferred from homology"/>
<dbReference type="InterPro" id="IPR003137">
    <property type="entry name" value="PA_domain"/>
</dbReference>
<dbReference type="EMBL" id="MVBO01000185">
    <property type="protein sequence ID" value="OZJ02135.1"/>
    <property type="molecule type" value="Genomic_DNA"/>
</dbReference>
<dbReference type="Gene3D" id="3.50.30.30">
    <property type="match status" value="1"/>
</dbReference>
<dbReference type="GO" id="GO:0005743">
    <property type="term" value="C:mitochondrial inner membrane"/>
    <property type="evidence" value="ECO:0007669"/>
    <property type="project" value="UniProtKB-SubCell"/>
</dbReference>
<dbReference type="AlphaFoldDB" id="A0A261XUT5"/>
<dbReference type="SUPFAM" id="SSF81343">
    <property type="entry name" value="Fumarate reductase respiratory complex transmembrane subunits"/>
    <property type="match status" value="1"/>
</dbReference>
<feature type="binding site" evidence="15">
    <location>
        <position position="943"/>
    </location>
    <ligand>
        <name>a ubiquinone</name>
        <dbReference type="ChEBI" id="CHEBI:16389"/>
        <note>ligand shared with IP/SDHB</note>
    </ligand>
</feature>
<gene>
    <name evidence="20" type="ORF">BZG36_04798</name>
</gene>
<feature type="binding site" description="axial binding residue" evidence="16">
    <location>
        <position position="931"/>
    </location>
    <ligand>
        <name>heme b</name>
        <dbReference type="ChEBI" id="CHEBI:60344"/>
        <note>ligand shared with SDHC</note>
    </ligand>
    <ligandPart>
        <name>Fe</name>
        <dbReference type="ChEBI" id="CHEBI:18248"/>
    </ligandPart>
</feature>
<evidence type="ECO:0000256" key="10">
    <source>
        <dbReference type="ARBA" id="ARBA00023128"/>
    </source>
</evidence>
<sequence>MKVAWTALVFAVFPLGHGYHMSPSRREALRESAREMFSHGWDNYKRWAFPADELNPLLCSGRGRDRLKPLVLIGLRPQLHMTQMDLHAHALLRNNININDILGDYSLTLVDTLDTLPVMGNCSEFAWAVQSVIDLVSFDVDSKVQVFEANIRLLGGLLSGHIMAMDNPFGCRLSNYQGELLAKAKDLADRLMPAFLISPTGIPFPRVNLRYGVPKSETMETCTAGVGSLVLEFGVLSRLIGDPTYEEAAKTAIEALWQRRSNIGLFGNVINLQNGQWVHTASSTGAGIDSFFEYLLKAHVLFGEDDYLRRFDQAYAAILTYVRDPSGYLYRNVHMQTGALMSTWIDSLGAFLPGMQVMAGDLDNAIRLHLIYYNLWRKYGALPERFDFHLRNVNVPAYPLRPEFIESTYFLYRATKDPFYLHVGEMVMNDINTTMRVGCGFASLGNVITGQLEDRMESFALSETFKYLYLLFDEDNVLNHMDSNFVFTTEGHVLFLDHKYLNASTRAFRHGDNNVSPYRSRHVCQMHKRPSEGSLSADFGVKDSSEADFAALIVGYEDPRHDQLDANGICRVPEGFSNKVELILGPAPGMSMDDMLAPNFVKYLGGIFATTLIGVKLELMKRSSRHMNGYDVTQGDTLSYMQFFCAVTSRRYTVGVTRHVCHGKLNRVCSLSPGEYLHVSDASLPFYVLDASLPSSDNANRYSDEMCTLRVFNTLNHEHWDFVGAMATFGPSLEQIGGSSATLDGLAHHFPVQTPEFYACYPYSDAQSRYIAGKIHIVGRGDCLFSDKVYNSQQAGAIAVIIIGGNDNDLLQPSLESGSNDAMFQIPSLMITVETAANILHKMDTTSAVEATQKAAEAIATKPIQVEKENTTTHADPTTVKLPTPNPMHGSYHWDFERAIAVALIPLTVFQFSYGAHPLTDGLLGVILPLHCHIGLDAVITDYIPKRRTPRLYKFATWSLRIATVGVLYGCFCINTETVGMTELVQRLWTA</sequence>
<evidence type="ECO:0000256" key="8">
    <source>
        <dbReference type="ARBA" id="ARBA00022946"/>
    </source>
</evidence>
<organism evidence="20 21">
    <name type="scientific">Bifiguratus adelaidae</name>
    <dbReference type="NCBI Taxonomy" id="1938954"/>
    <lineage>
        <taxon>Eukaryota</taxon>
        <taxon>Fungi</taxon>
        <taxon>Fungi incertae sedis</taxon>
        <taxon>Mucoromycota</taxon>
        <taxon>Mucoromycotina</taxon>
        <taxon>Endogonomycetes</taxon>
        <taxon>Endogonales</taxon>
        <taxon>Endogonales incertae sedis</taxon>
        <taxon>Bifiguratus</taxon>
    </lineage>
</organism>
<evidence type="ECO:0000259" key="19">
    <source>
        <dbReference type="Pfam" id="PF02225"/>
    </source>
</evidence>
<evidence type="ECO:0000256" key="16">
    <source>
        <dbReference type="PIRSR" id="PIRSR607992-2"/>
    </source>
</evidence>
<dbReference type="Pfam" id="PF05328">
    <property type="entry name" value="CybS"/>
    <property type="match status" value="1"/>
</dbReference>
<dbReference type="GO" id="GO:0004571">
    <property type="term" value="F:mannosyl-oligosaccharide 1,2-alpha-mannosidase activity"/>
    <property type="evidence" value="ECO:0007669"/>
    <property type="project" value="InterPro"/>
</dbReference>
<evidence type="ECO:0000256" key="18">
    <source>
        <dbReference type="SAM" id="SignalP"/>
    </source>
</evidence>
<feature type="active site" description="Proton donor" evidence="13">
    <location>
        <position position="148"/>
    </location>
</feature>
<keyword evidence="10" id="KW-0496">Mitochondrion</keyword>
<name>A0A261XUT5_9FUNG</name>
<evidence type="ECO:0000256" key="17">
    <source>
        <dbReference type="RuleBase" id="RU361193"/>
    </source>
</evidence>
<keyword evidence="11" id="KW-0472">Membrane</keyword>
<keyword evidence="9" id="KW-1133">Transmembrane helix</keyword>
<keyword evidence="18" id="KW-0732">Signal</keyword>
<evidence type="ECO:0000256" key="3">
    <source>
        <dbReference type="ARBA" id="ARBA00007294"/>
    </source>
</evidence>
<keyword evidence="7" id="KW-0256">Endoplasmic reticulum</keyword>
<evidence type="ECO:0000256" key="5">
    <source>
        <dbReference type="ARBA" id="ARBA00022692"/>
    </source>
</evidence>
<reference evidence="20 21" key="1">
    <citation type="journal article" date="2017" name="Mycologia">
        <title>Bifiguratus adelaidae, gen. et sp. nov., a new member of Mucoromycotina in endophytic and soil-dwelling habitats.</title>
        <authorList>
            <person name="Torres-Cruz T.J."/>
            <person name="Billingsley Tobias T.L."/>
            <person name="Almatruk M."/>
            <person name="Hesse C."/>
            <person name="Kuske C.R."/>
            <person name="Desiro A."/>
            <person name="Benucci G.M."/>
            <person name="Bonito G."/>
            <person name="Stajich J.E."/>
            <person name="Dunlap C."/>
            <person name="Arnold A.E."/>
            <person name="Porras-Alfaro A."/>
        </authorList>
    </citation>
    <scope>NUCLEOTIDE SEQUENCE [LARGE SCALE GENOMIC DNA]</scope>
    <source>
        <strain evidence="20 21">AZ0501</strain>
    </source>
</reference>
<comment type="similarity">
    <text evidence="4 17">Belongs to the glycosyl hydrolase 47 family.</text>
</comment>
<keyword evidence="17" id="KW-0378">Hydrolase</keyword>
<comment type="caution">
    <text evidence="20">The sequence shown here is derived from an EMBL/GenBank/DDBJ whole genome shotgun (WGS) entry which is preliminary data.</text>
</comment>
<feature type="domain" description="PA" evidence="19">
    <location>
        <begin position="758"/>
        <end position="838"/>
    </location>
</feature>
<dbReference type="SUPFAM" id="SSF48225">
    <property type="entry name" value="Seven-hairpin glycosidases"/>
    <property type="match status" value="1"/>
</dbReference>
<dbReference type="PANTHER" id="PTHR45679:SF5">
    <property type="entry name" value="ER DEGRADATION-ENHANCING ALPHA-MANNOSIDASE-LIKE PROTEIN 1"/>
    <property type="match status" value="1"/>
</dbReference>
<dbReference type="CDD" id="cd03496">
    <property type="entry name" value="SQR_TypeC_CybS"/>
    <property type="match status" value="1"/>
</dbReference>
<protein>
    <recommendedName>
        <fullName evidence="17">alpha-1,2-Mannosidase</fullName>
        <ecNumber evidence="17">3.2.1.-</ecNumber>
    </recommendedName>
</protein>
<evidence type="ECO:0000313" key="20">
    <source>
        <dbReference type="EMBL" id="OZJ02135.1"/>
    </source>
</evidence>
<dbReference type="SUPFAM" id="SSF52025">
    <property type="entry name" value="PA domain"/>
    <property type="match status" value="1"/>
</dbReference>
<keyword evidence="8" id="KW-0809">Transit peptide</keyword>
<evidence type="ECO:0000256" key="4">
    <source>
        <dbReference type="ARBA" id="ARBA00007658"/>
    </source>
</evidence>
<dbReference type="CDD" id="cd04818">
    <property type="entry name" value="PA_subtilisin_1"/>
    <property type="match status" value="1"/>
</dbReference>
<keyword evidence="14" id="KW-0106">Calcium</keyword>
<dbReference type="InterPro" id="IPR001382">
    <property type="entry name" value="Glyco_hydro_47"/>
</dbReference>
<keyword evidence="21" id="KW-1185">Reference proteome</keyword>
<comment type="cofactor">
    <cofactor evidence="14">
        <name>Ca(2+)</name>
        <dbReference type="ChEBI" id="CHEBI:29108"/>
    </cofactor>
</comment>
<dbReference type="OrthoDB" id="8118055at2759"/>
<evidence type="ECO:0000256" key="1">
    <source>
        <dbReference type="ARBA" id="ARBA00004240"/>
    </source>
</evidence>
<dbReference type="GO" id="GO:0044322">
    <property type="term" value="C:endoplasmic reticulum quality control compartment"/>
    <property type="evidence" value="ECO:0007669"/>
    <property type="project" value="GOC"/>
</dbReference>
<evidence type="ECO:0000256" key="2">
    <source>
        <dbReference type="ARBA" id="ARBA00004448"/>
    </source>
</evidence>
<evidence type="ECO:0000256" key="12">
    <source>
        <dbReference type="ARBA" id="ARBA00023180"/>
    </source>
</evidence>
<feature type="active site" evidence="13">
    <location>
        <position position="289"/>
    </location>
</feature>
<dbReference type="Proteomes" id="UP000242875">
    <property type="component" value="Unassembled WGS sequence"/>
</dbReference>
<dbReference type="Gene3D" id="1.20.1300.10">
    <property type="entry name" value="Fumarate reductase/succinate dehydrogenase, transmembrane subunit"/>
    <property type="match status" value="1"/>
</dbReference>
<feature type="active site" description="Proton donor" evidence="13">
    <location>
        <position position="384"/>
    </location>
</feature>
<dbReference type="GO" id="GO:0005975">
    <property type="term" value="P:carbohydrate metabolic process"/>
    <property type="evidence" value="ECO:0007669"/>
    <property type="project" value="InterPro"/>
</dbReference>
<keyword evidence="16" id="KW-0408">Iron</keyword>
<dbReference type="InterPro" id="IPR044674">
    <property type="entry name" value="EDEM1/2/3"/>
</dbReference>
<comment type="subcellular location">
    <subcellularLocation>
        <location evidence="1">Endoplasmic reticulum</location>
    </subcellularLocation>
    <subcellularLocation>
        <location evidence="2">Mitochondrion inner membrane</location>
        <topology evidence="2">Multi-pass membrane protein</topology>
    </subcellularLocation>
</comment>
<dbReference type="InterPro" id="IPR036026">
    <property type="entry name" value="Seven-hairpin_glycosidases"/>
</dbReference>
<evidence type="ECO:0000256" key="14">
    <source>
        <dbReference type="PIRSR" id="PIRSR601382-2"/>
    </source>
</evidence>
<evidence type="ECO:0000256" key="15">
    <source>
        <dbReference type="PIRSR" id="PIRSR607992-1"/>
    </source>
</evidence>
<evidence type="ECO:0000256" key="9">
    <source>
        <dbReference type="ARBA" id="ARBA00022989"/>
    </source>
</evidence>
<evidence type="ECO:0000256" key="6">
    <source>
        <dbReference type="ARBA" id="ARBA00022792"/>
    </source>
</evidence>
<dbReference type="InterPro" id="IPR012341">
    <property type="entry name" value="6hp_glycosidase-like_sf"/>
</dbReference>
<keyword evidence="14" id="KW-0479">Metal-binding</keyword>
<dbReference type="GO" id="GO:1904380">
    <property type="term" value="P:endoplasmic reticulum mannose trimming"/>
    <property type="evidence" value="ECO:0007669"/>
    <property type="project" value="InterPro"/>
</dbReference>
<evidence type="ECO:0000256" key="13">
    <source>
        <dbReference type="PIRSR" id="PIRSR601382-1"/>
    </source>
</evidence>
<feature type="signal peptide" evidence="18">
    <location>
        <begin position="1"/>
        <end position="18"/>
    </location>
</feature>
<dbReference type="InterPro" id="IPR046450">
    <property type="entry name" value="PA_dom_sf"/>
</dbReference>
<comment type="similarity">
    <text evidence="3">Belongs to the CybS family.</text>
</comment>
<dbReference type="GO" id="GO:0036503">
    <property type="term" value="P:ERAD pathway"/>
    <property type="evidence" value="ECO:0007669"/>
    <property type="project" value="UniProtKB-ARBA"/>
</dbReference>
<dbReference type="PANTHER" id="PTHR45679">
    <property type="entry name" value="ER DEGRADATION-ENHANCING ALPHA-MANNOSIDASE-LIKE PROTEIN 2"/>
    <property type="match status" value="1"/>
</dbReference>
<evidence type="ECO:0000313" key="21">
    <source>
        <dbReference type="Proteomes" id="UP000242875"/>
    </source>
</evidence>
<dbReference type="PRINTS" id="PR00747">
    <property type="entry name" value="GLYHDRLASE47"/>
</dbReference>
<dbReference type="Gene3D" id="1.50.10.10">
    <property type="match status" value="1"/>
</dbReference>
<accession>A0A261XUT5</accession>
<keyword evidence="17" id="KW-0326">Glycosidase</keyword>
<dbReference type="Pfam" id="PF02225">
    <property type="entry name" value="PA"/>
    <property type="match status" value="1"/>
</dbReference>
<dbReference type="InterPro" id="IPR007992">
    <property type="entry name" value="CybS"/>
</dbReference>
<dbReference type="EC" id="3.2.1.-" evidence="17"/>
<dbReference type="GO" id="GO:0005509">
    <property type="term" value="F:calcium ion binding"/>
    <property type="evidence" value="ECO:0007669"/>
    <property type="project" value="InterPro"/>
</dbReference>
<keyword evidence="5" id="KW-0812">Transmembrane</keyword>
<evidence type="ECO:0000256" key="7">
    <source>
        <dbReference type="ARBA" id="ARBA00022824"/>
    </source>
</evidence>
<keyword evidence="6" id="KW-0999">Mitochondrion inner membrane</keyword>
<feature type="binding site" evidence="14">
    <location>
        <position position="489"/>
    </location>
    <ligand>
        <name>Ca(2+)</name>
        <dbReference type="ChEBI" id="CHEBI:29108"/>
    </ligand>
</feature>